<evidence type="ECO:0000256" key="1">
    <source>
        <dbReference type="SAM" id="Phobius"/>
    </source>
</evidence>
<keyword evidence="1" id="KW-0812">Transmembrane</keyword>
<keyword evidence="3" id="KW-1185">Reference proteome</keyword>
<protein>
    <submittedName>
        <fullName evidence="2">Uncharacterized protein</fullName>
    </submittedName>
</protein>
<keyword evidence="1" id="KW-1133">Transmembrane helix</keyword>
<feature type="transmembrane region" description="Helical" evidence="1">
    <location>
        <begin position="61"/>
        <end position="85"/>
    </location>
</feature>
<dbReference type="AlphaFoldDB" id="A0A3M7PQ31"/>
<feature type="transmembrane region" description="Helical" evidence="1">
    <location>
        <begin position="36"/>
        <end position="55"/>
    </location>
</feature>
<keyword evidence="1" id="KW-0472">Membrane</keyword>
<sequence>MPPLALVPPSSIFRFFLGPIAASAVLLASWRLNSSLSACITSLAFCFSLLSSPPSSPFDRLFAAFISLSLSASSFLIFLSLNFNITSTSSIQINK</sequence>
<proteinExistence type="predicted"/>
<comment type="caution">
    <text evidence="2">The sequence shown here is derived from an EMBL/GenBank/DDBJ whole genome shotgun (WGS) entry which is preliminary data.</text>
</comment>
<evidence type="ECO:0000313" key="2">
    <source>
        <dbReference type="EMBL" id="RNA01226.1"/>
    </source>
</evidence>
<dbReference type="EMBL" id="REGN01009405">
    <property type="protein sequence ID" value="RNA01226.1"/>
    <property type="molecule type" value="Genomic_DNA"/>
</dbReference>
<dbReference type="Proteomes" id="UP000276133">
    <property type="component" value="Unassembled WGS sequence"/>
</dbReference>
<name>A0A3M7PQ31_BRAPC</name>
<organism evidence="2 3">
    <name type="scientific">Brachionus plicatilis</name>
    <name type="common">Marine rotifer</name>
    <name type="synonym">Brachionus muelleri</name>
    <dbReference type="NCBI Taxonomy" id="10195"/>
    <lineage>
        <taxon>Eukaryota</taxon>
        <taxon>Metazoa</taxon>
        <taxon>Spiralia</taxon>
        <taxon>Gnathifera</taxon>
        <taxon>Rotifera</taxon>
        <taxon>Eurotatoria</taxon>
        <taxon>Monogononta</taxon>
        <taxon>Pseudotrocha</taxon>
        <taxon>Ploima</taxon>
        <taxon>Brachionidae</taxon>
        <taxon>Brachionus</taxon>
    </lineage>
</organism>
<evidence type="ECO:0000313" key="3">
    <source>
        <dbReference type="Proteomes" id="UP000276133"/>
    </source>
</evidence>
<reference evidence="2 3" key="1">
    <citation type="journal article" date="2018" name="Sci. Rep.">
        <title>Genomic signatures of local adaptation to the degree of environmental predictability in rotifers.</title>
        <authorList>
            <person name="Franch-Gras L."/>
            <person name="Hahn C."/>
            <person name="Garcia-Roger E.M."/>
            <person name="Carmona M.J."/>
            <person name="Serra M."/>
            <person name="Gomez A."/>
        </authorList>
    </citation>
    <scope>NUCLEOTIDE SEQUENCE [LARGE SCALE GENOMIC DNA]</scope>
    <source>
        <strain evidence="2">HYR1</strain>
    </source>
</reference>
<feature type="transmembrane region" description="Helical" evidence="1">
    <location>
        <begin position="12"/>
        <end position="29"/>
    </location>
</feature>
<accession>A0A3M7PQ31</accession>
<gene>
    <name evidence="2" type="ORF">BpHYR1_027367</name>
</gene>